<keyword evidence="3" id="KW-1185">Reference proteome</keyword>
<organism evidence="2 3">
    <name type="scientific">Schizothecium vesticola</name>
    <dbReference type="NCBI Taxonomy" id="314040"/>
    <lineage>
        <taxon>Eukaryota</taxon>
        <taxon>Fungi</taxon>
        <taxon>Dikarya</taxon>
        <taxon>Ascomycota</taxon>
        <taxon>Pezizomycotina</taxon>
        <taxon>Sordariomycetes</taxon>
        <taxon>Sordariomycetidae</taxon>
        <taxon>Sordariales</taxon>
        <taxon>Schizotheciaceae</taxon>
        <taxon>Schizothecium</taxon>
    </lineage>
</organism>
<comment type="caution">
    <text evidence="2">The sequence shown here is derived from an EMBL/GenBank/DDBJ whole genome shotgun (WGS) entry which is preliminary data.</text>
</comment>
<evidence type="ECO:0000256" key="1">
    <source>
        <dbReference type="SAM" id="MobiDB-lite"/>
    </source>
</evidence>
<evidence type="ECO:0000313" key="2">
    <source>
        <dbReference type="EMBL" id="KAK0746886.1"/>
    </source>
</evidence>
<name>A0AA40EWV7_9PEZI</name>
<proteinExistence type="predicted"/>
<evidence type="ECO:0000313" key="3">
    <source>
        <dbReference type="Proteomes" id="UP001172155"/>
    </source>
</evidence>
<protein>
    <submittedName>
        <fullName evidence="2">Uncharacterized protein</fullName>
    </submittedName>
</protein>
<dbReference type="AlphaFoldDB" id="A0AA40EWV7"/>
<dbReference type="EMBL" id="JAUKUD010000004">
    <property type="protein sequence ID" value="KAK0746886.1"/>
    <property type="molecule type" value="Genomic_DNA"/>
</dbReference>
<feature type="region of interest" description="Disordered" evidence="1">
    <location>
        <begin position="67"/>
        <end position="198"/>
    </location>
</feature>
<feature type="compositionally biased region" description="Polar residues" evidence="1">
    <location>
        <begin position="123"/>
        <end position="138"/>
    </location>
</feature>
<accession>A0AA40EWV7</accession>
<feature type="compositionally biased region" description="Basic and acidic residues" evidence="1">
    <location>
        <begin position="81"/>
        <end position="92"/>
    </location>
</feature>
<feature type="compositionally biased region" description="Polar residues" evidence="1">
    <location>
        <begin position="177"/>
        <end position="190"/>
    </location>
</feature>
<dbReference type="Proteomes" id="UP001172155">
    <property type="component" value="Unassembled WGS sequence"/>
</dbReference>
<gene>
    <name evidence="2" type="ORF">B0T18DRAFT_162220</name>
</gene>
<sequence length="239" mass="26533">MSHWEVSWKISTTVTLSPSRDTTVGMPRDEAGRGKMVEYSRHAKACKRIHSPCRRAPDNVTDLALVSPEGSPGKFQQPATRETKLNDDRLGPRDGYPTIWTTTPNPNNPLLQNALTSAHRGTPSLSDTRTPSHRSQTVRPDAKLRLSLPAPSYPQPGSPRVQLPGIYPGTYAHNHPPQCSNPTTSNPRSDASQHHRGTPWRDMISTVDVTFLSYRRKGAPFALFQKDIVPLLCTCRIQV</sequence>
<reference evidence="2" key="1">
    <citation type="submission" date="2023-06" db="EMBL/GenBank/DDBJ databases">
        <title>Genome-scale phylogeny and comparative genomics of the fungal order Sordariales.</title>
        <authorList>
            <consortium name="Lawrence Berkeley National Laboratory"/>
            <person name="Hensen N."/>
            <person name="Bonometti L."/>
            <person name="Westerberg I."/>
            <person name="Brannstrom I.O."/>
            <person name="Guillou S."/>
            <person name="Cros-Aarteil S."/>
            <person name="Calhoun S."/>
            <person name="Haridas S."/>
            <person name="Kuo A."/>
            <person name="Mondo S."/>
            <person name="Pangilinan J."/>
            <person name="Riley R."/>
            <person name="LaButti K."/>
            <person name="Andreopoulos B."/>
            <person name="Lipzen A."/>
            <person name="Chen C."/>
            <person name="Yanf M."/>
            <person name="Daum C."/>
            <person name="Ng V."/>
            <person name="Clum A."/>
            <person name="Steindorff A."/>
            <person name="Ohm R."/>
            <person name="Martin F."/>
            <person name="Silar P."/>
            <person name="Natvig D."/>
            <person name="Lalanne C."/>
            <person name="Gautier V."/>
            <person name="Ament-velasquez S.L."/>
            <person name="Kruys A."/>
            <person name="Hutchinson M.I."/>
            <person name="Powell A.J."/>
            <person name="Barry K."/>
            <person name="Miller A.N."/>
            <person name="Grigoriev I.V."/>
            <person name="Debuchy R."/>
            <person name="Gladieux P."/>
            <person name="Thoren M.H."/>
            <person name="Johannesson H."/>
        </authorList>
    </citation>
    <scope>NUCLEOTIDE SEQUENCE</scope>
    <source>
        <strain evidence="2">SMH3187-1</strain>
    </source>
</reference>